<accession>A0A7U6L8Z5</accession>
<evidence type="ECO:0000259" key="2">
    <source>
        <dbReference type="Pfam" id="PF07007"/>
    </source>
</evidence>
<dbReference type="PROSITE" id="PS51257">
    <property type="entry name" value="PROKAR_LIPOPROTEIN"/>
    <property type="match status" value="1"/>
</dbReference>
<dbReference type="RefSeq" id="WP_018499318.1">
    <property type="nucleotide sequence ID" value="NZ_AP019829.2"/>
</dbReference>
<dbReference type="GeneID" id="84803647"/>
<dbReference type="Gene3D" id="1.20.1270.180">
    <property type="match status" value="1"/>
</dbReference>
<feature type="domain" description="Lysozyme inhibitor LprI-like N-terminal" evidence="2">
    <location>
        <begin position="76"/>
        <end position="163"/>
    </location>
</feature>
<protein>
    <recommendedName>
        <fullName evidence="2">Lysozyme inhibitor LprI-like N-terminal domain-containing protein</fullName>
    </recommendedName>
</protein>
<name>A0A7U6L8Z5_9FUSO</name>
<dbReference type="EMBL" id="AP019829">
    <property type="protein sequence ID" value="BBM42047.1"/>
    <property type="molecule type" value="Genomic_DNA"/>
</dbReference>
<dbReference type="Proteomes" id="UP000321943">
    <property type="component" value="Chromosome"/>
</dbReference>
<feature type="compositionally biased region" description="Basic and acidic residues" evidence="1">
    <location>
        <begin position="22"/>
        <end position="38"/>
    </location>
</feature>
<dbReference type="PANTHER" id="PTHR39176:SF1">
    <property type="entry name" value="PERIPLASMIC PROTEIN"/>
    <property type="match status" value="1"/>
</dbReference>
<sequence>MKKLFFTLTVLLMGVVACSKSGKDEKKETKETEIKQEVNKTTAVSSSSIKSESSYETQILERMEAVKKEIQPALDSGVTADMNNAIQKLGDSWEAEMKKVYELLLSKLSENEKAKLQKEQEEWIKKVKEDVEKSTEESEGGTISGTLGGNAWASGIEKRTLELAKRYDLLNNRYVR</sequence>
<proteinExistence type="predicted"/>
<evidence type="ECO:0000313" key="3">
    <source>
        <dbReference type="EMBL" id="BBM42047.1"/>
    </source>
</evidence>
<dbReference type="InterPro" id="IPR009739">
    <property type="entry name" value="LprI-like_N"/>
</dbReference>
<gene>
    <name evidence="3" type="ORF">JCM16777_0283</name>
</gene>
<feature type="region of interest" description="Disordered" evidence="1">
    <location>
        <begin position="22"/>
        <end position="52"/>
    </location>
</feature>
<evidence type="ECO:0000256" key="1">
    <source>
        <dbReference type="SAM" id="MobiDB-lite"/>
    </source>
</evidence>
<dbReference type="KEGG" id="lwd:JCM16777_0283"/>
<dbReference type="PANTHER" id="PTHR39176">
    <property type="entry name" value="PERIPLASMIC PROTEIN-RELATED"/>
    <property type="match status" value="1"/>
</dbReference>
<dbReference type="Pfam" id="PF07007">
    <property type="entry name" value="LprI"/>
    <property type="match status" value="1"/>
</dbReference>
<evidence type="ECO:0000313" key="4">
    <source>
        <dbReference type="Proteomes" id="UP000321943"/>
    </source>
</evidence>
<reference evidence="3 4" key="1">
    <citation type="submission" date="2019-07" db="EMBL/GenBank/DDBJ databases">
        <title>Complete Genome Sequence of Leptotrichia wadei Strain JCM16777.</title>
        <authorList>
            <person name="Watanabe S."/>
            <person name="Cui L."/>
        </authorList>
    </citation>
    <scope>NUCLEOTIDE SEQUENCE [LARGE SCALE GENOMIC DNA]</scope>
    <source>
        <strain evidence="3 4">JCM16777</strain>
    </source>
</reference>
<organism evidence="3 4">
    <name type="scientific">Leptotrichia wadei</name>
    <dbReference type="NCBI Taxonomy" id="157687"/>
    <lineage>
        <taxon>Bacteria</taxon>
        <taxon>Fusobacteriati</taxon>
        <taxon>Fusobacteriota</taxon>
        <taxon>Fusobacteriia</taxon>
        <taxon>Fusobacteriales</taxon>
        <taxon>Leptotrichiaceae</taxon>
        <taxon>Leptotrichia</taxon>
    </lineage>
</organism>
<dbReference type="AlphaFoldDB" id="A0A7U6L8Z5"/>